<organism evidence="10">
    <name type="scientific">Thermorudis peleae</name>
    <dbReference type="NCBI Taxonomy" id="1382356"/>
    <lineage>
        <taxon>Bacteria</taxon>
        <taxon>Pseudomonadati</taxon>
        <taxon>Thermomicrobiota</taxon>
        <taxon>Thermomicrobia</taxon>
        <taxon>Thermomicrobia incertae sedis</taxon>
        <taxon>Thermorudis</taxon>
    </lineage>
</organism>
<feature type="region of interest" description="Disordered" evidence="7">
    <location>
        <begin position="120"/>
        <end position="177"/>
    </location>
</feature>
<evidence type="ECO:0000256" key="6">
    <source>
        <dbReference type="ARBA" id="ARBA00023002"/>
    </source>
</evidence>
<dbReference type="InterPro" id="IPR006656">
    <property type="entry name" value="Mopterin_OxRdtase"/>
</dbReference>
<feature type="domain" description="Molybdopterin oxidoreductase" evidence="8">
    <location>
        <begin position="1"/>
        <end position="422"/>
    </location>
</feature>
<dbReference type="GO" id="GO:0030313">
    <property type="term" value="C:cell envelope"/>
    <property type="evidence" value="ECO:0007669"/>
    <property type="project" value="UniProtKB-SubCell"/>
</dbReference>
<evidence type="ECO:0000256" key="4">
    <source>
        <dbReference type="ARBA" id="ARBA00022485"/>
    </source>
</evidence>
<evidence type="ECO:0000256" key="1">
    <source>
        <dbReference type="ARBA" id="ARBA00001966"/>
    </source>
</evidence>
<dbReference type="GO" id="GO:0051539">
    <property type="term" value="F:4 iron, 4 sulfur cluster binding"/>
    <property type="evidence" value="ECO:0007669"/>
    <property type="project" value="UniProtKB-KW"/>
</dbReference>
<keyword evidence="4" id="KW-0411">Iron-sulfur</keyword>
<evidence type="ECO:0000313" key="10">
    <source>
        <dbReference type="EMBL" id="HEG91004.1"/>
    </source>
</evidence>
<dbReference type="Pfam" id="PF00384">
    <property type="entry name" value="Molybdopterin"/>
    <property type="match status" value="1"/>
</dbReference>
<sequence length="870" mass="97052">MGSNMAENHPVGFRFVLKAKTRGATIIHVDPRFSRTSALADIHVPLRPGTDLAVLGGIINYVLNSERWNSDPFFKEYVTHYTNAPLIVGEEFKDTEELAGLFSGYDPGRRRYNTDSWQFASQPATSAQRQQPQAGSEPGRHATGQTGEEGQAVTGNYGSGLSHQSEEAEQDHGQTAEPYSAQVVPHAPPLVDMTLQHPRCVFQIVKRHFARYTPELVEQISGVPRDLLITVAETLLQNSGRDRTSAFCYAVAWTQHTIGTQIISCCALLQLLLGNIGRPGGGILALRGHATIQGSTDIPTLYNLLPGYLPMPSTQAGHRSLREYLAAEQSPTGMWFNMPRFMVSLLKAWYGDTATPENDFAYDLLPKISGDYSFEAMIPMMADGVMKGLFCLGQNPAVGGQNAVLVRKALANLDWLVVRDAYEIETAAFWYDSPEVRRGELRPEQIKTEVFFLPAALPGEKEGSFTNTQRLVQWHDKAVEPPGDCRSEPWFLYHLGKRLKELYQHDDTPKGRQIKALTWDYPTKGLYDEPDLEAVLEEINGFTVADGKPVKSFRELADDGSTACGCWIYSGIMPEKGYNRARNRKGDDKAALDWGFSWPNNVRILYNRASADPQGRPWSERKRWVWWDSEQGRWTGYDVPDFPADKPPDYQPPEGARGLDAHAGDKPFVMLPDGRGRLFVPSGLLDGPLPTHYEPWESPVGNLLYPKTPRSPVAPLFERPDNPYHEIGDPRFPYVITTYRLTEHHTAGGMSRTVPWLAELQPEGFVEISPELAAELGIANGDWVVVSTLRGEAEARALVTDRIQPLVIHGRKVHQIGMPWHFGYKGYAQGGIANDLSALIEDPNSRIHEAKSFTCNLRKGRIAREGERPL</sequence>
<dbReference type="SUPFAM" id="SSF50692">
    <property type="entry name" value="ADC-like"/>
    <property type="match status" value="1"/>
</dbReference>
<evidence type="ECO:0000256" key="5">
    <source>
        <dbReference type="ARBA" id="ARBA00022723"/>
    </source>
</evidence>
<comment type="similarity">
    <text evidence="3">Belongs to the prokaryotic molybdopterin-containing oxidoreductase family.</text>
</comment>
<dbReference type="GO" id="GO:0009055">
    <property type="term" value="F:electron transfer activity"/>
    <property type="evidence" value="ECO:0007669"/>
    <property type="project" value="TreeGrafter"/>
</dbReference>
<dbReference type="SUPFAM" id="SSF53706">
    <property type="entry name" value="Formate dehydrogenase/DMSO reductase, domains 1-3"/>
    <property type="match status" value="2"/>
</dbReference>
<dbReference type="AlphaFoldDB" id="A0A831TH85"/>
<dbReference type="CDD" id="cd02792">
    <property type="entry name" value="MopB_CT_Formate-Dh-Na-like"/>
    <property type="match status" value="1"/>
</dbReference>
<evidence type="ECO:0000259" key="8">
    <source>
        <dbReference type="Pfam" id="PF00384"/>
    </source>
</evidence>
<dbReference type="Gene3D" id="2.40.40.20">
    <property type="match status" value="1"/>
</dbReference>
<dbReference type="InterPro" id="IPR006657">
    <property type="entry name" value="MoPterin_dinucl-bd_dom"/>
</dbReference>
<evidence type="ECO:0000259" key="9">
    <source>
        <dbReference type="Pfam" id="PF01568"/>
    </source>
</evidence>
<proteinExistence type="inferred from homology"/>
<name>A0A831TH85_9BACT</name>
<dbReference type="GO" id="GO:0016491">
    <property type="term" value="F:oxidoreductase activity"/>
    <property type="evidence" value="ECO:0007669"/>
    <property type="project" value="UniProtKB-KW"/>
</dbReference>
<keyword evidence="5" id="KW-0479">Metal-binding</keyword>
<dbReference type="EMBL" id="DSIY01000150">
    <property type="protein sequence ID" value="HEG91004.1"/>
    <property type="molecule type" value="Genomic_DNA"/>
</dbReference>
<reference evidence="10" key="1">
    <citation type="journal article" date="2020" name="mSystems">
        <title>Genome- and Community-Level Interaction Insights into Carbon Utilization and Element Cycling Functions of Hydrothermarchaeota in Hydrothermal Sediment.</title>
        <authorList>
            <person name="Zhou Z."/>
            <person name="Liu Y."/>
            <person name="Xu W."/>
            <person name="Pan J."/>
            <person name="Luo Z.H."/>
            <person name="Li M."/>
        </authorList>
    </citation>
    <scope>NUCLEOTIDE SEQUENCE [LARGE SCALE GENOMIC DNA]</scope>
    <source>
        <strain evidence="10">SpSt-210</strain>
    </source>
</reference>
<feature type="compositionally biased region" description="Basic and acidic residues" evidence="7">
    <location>
        <begin position="164"/>
        <end position="174"/>
    </location>
</feature>
<dbReference type="PANTHER" id="PTHR43598">
    <property type="entry name" value="TUNGSTEN-CONTAINING FORMYLMETHANOFURAN DEHYDROGENASE 2 SUBUNIT B"/>
    <property type="match status" value="1"/>
</dbReference>
<protein>
    <submittedName>
        <fullName evidence="10">Formate dehydrogenase</fullName>
    </submittedName>
</protein>
<comment type="subcellular location">
    <subcellularLocation>
        <location evidence="2">Cell envelope</location>
    </subcellularLocation>
</comment>
<keyword evidence="6" id="KW-0560">Oxidoreductase</keyword>
<comment type="caution">
    <text evidence="10">The sequence shown here is derived from an EMBL/GenBank/DDBJ whole genome shotgun (WGS) entry which is preliminary data.</text>
</comment>
<evidence type="ECO:0000256" key="3">
    <source>
        <dbReference type="ARBA" id="ARBA00010312"/>
    </source>
</evidence>
<dbReference type="Gene3D" id="3.40.50.740">
    <property type="match status" value="1"/>
</dbReference>
<dbReference type="InterPro" id="IPR009010">
    <property type="entry name" value="Asp_de-COase-like_dom_sf"/>
</dbReference>
<feature type="compositionally biased region" description="Polar residues" evidence="7">
    <location>
        <begin position="120"/>
        <end position="134"/>
    </location>
</feature>
<dbReference type="GO" id="GO:0030151">
    <property type="term" value="F:molybdenum ion binding"/>
    <property type="evidence" value="ECO:0007669"/>
    <property type="project" value="TreeGrafter"/>
</dbReference>
<dbReference type="GO" id="GO:0043546">
    <property type="term" value="F:molybdopterin cofactor binding"/>
    <property type="evidence" value="ECO:0007669"/>
    <property type="project" value="InterPro"/>
</dbReference>
<dbReference type="GO" id="GO:0009061">
    <property type="term" value="P:anaerobic respiration"/>
    <property type="evidence" value="ECO:0007669"/>
    <property type="project" value="TreeGrafter"/>
</dbReference>
<feature type="domain" description="Molybdopterin dinucleotide-binding" evidence="9">
    <location>
        <begin position="735"/>
        <end position="852"/>
    </location>
</feature>
<keyword evidence="4" id="KW-0408">Iron</keyword>
<comment type="cofactor">
    <cofactor evidence="1">
        <name>[4Fe-4S] cluster</name>
        <dbReference type="ChEBI" id="CHEBI:49883"/>
    </cofactor>
</comment>
<accession>A0A831TH85</accession>
<gene>
    <name evidence="10" type="ORF">ENP34_06145</name>
</gene>
<evidence type="ECO:0000256" key="7">
    <source>
        <dbReference type="SAM" id="MobiDB-lite"/>
    </source>
</evidence>
<dbReference type="Gene3D" id="3.40.228.10">
    <property type="entry name" value="Dimethylsulfoxide Reductase, domain 2"/>
    <property type="match status" value="2"/>
</dbReference>
<dbReference type="PANTHER" id="PTHR43598:SF1">
    <property type="entry name" value="FORMATE DEHYDROGENASE-O MAJOR SUBUNIT"/>
    <property type="match status" value="1"/>
</dbReference>
<dbReference type="Pfam" id="PF01568">
    <property type="entry name" value="Molydop_binding"/>
    <property type="match status" value="1"/>
</dbReference>
<evidence type="ECO:0000256" key="2">
    <source>
        <dbReference type="ARBA" id="ARBA00004196"/>
    </source>
</evidence>
<keyword evidence="4" id="KW-0004">4Fe-4S</keyword>
<feature type="compositionally biased region" description="Polar residues" evidence="7">
    <location>
        <begin position="143"/>
        <end position="163"/>
    </location>
</feature>